<proteinExistence type="predicted"/>
<keyword evidence="2" id="KW-1185">Reference proteome</keyword>
<gene>
    <name evidence="1" type="ORF">NUW58_g4373</name>
</gene>
<evidence type="ECO:0000313" key="2">
    <source>
        <dbReference type="Proteomes" id="UP001143856"/>
    </source>
</evidence>
<comment type="caution">
    <text evidence="1">The sequence shown here is derived from an EMBL/GenBank/DDBJ whole genome shotgun (WGS) entry which is preliminary data.</text>
</comment>
<reference evidence="1" key="1">
    <citation type="submission" date="2022-10" db="EMBL/GenBank/DDBJ databases">
        <title>Genome Sequence of Xylaria curta.</title>
        <authorList>
            <person name="Buettner E."/>
        </authorList>
    </citation>
    <scope>NUCLEOTIDE SEQUENCE</scope>
    <source>
        <strain evidence="1">Babe10</strain>
    </source>
</reference>
<organism evidence="1 2">
    <name type="scientific">Xylaria curta</name>
    <dbReference type="NCBI Taxonomy" id="42375"/>
    <lineage>
        <taxon>Eukaryota</taxon>
        <taxon>Fungi</taxon>
        <taxon>Dikarya</taxon>
        <taxon>Ascomycota</taxon>
        <taxon>Pezizomycotina</taxon>
        <taxon>Sordariomycetes</taxon>
        <taxon>Xylariomycetidae</taxon>
        <taxon>Xylariales</taxon>
        <taxon>Xylariaceae</taxon>
        <taxon>Xylaria</taxon>
    </lineage>
</organism>
<sequence length="509" mass="56997">MPLTAVFDVVGSLSWTQLALGATSFTILWFLVTSTVAWYKLRHIPGPFFASFSNIWLVWTAYSGLSHLIIDAEQKKHGSVLRTGPADVAIFDPETLMRINSARSPYTRGMWYRSARVDYRADSVLTELDIGAHGKRKSKLASAFSGKNVARLESKVDEWIAALIAKIHTNIASGRETMDIGKLVQYFQVDLISDIQLGEPWGDLEGNKDAFGFLKMSDNFLPAMQSFAALPLARAIYTSPWFMRLFGPKPTDTSGLGLFIGIIEKEVNRRFGSNIEKPSESRDLLDIWIDHGLTPDECQLDLSLLVPAGTETTASMIRGTLLLLGSSPVPYRKLKQELRDAIAAGRISNPVTNDEAKRLEYLQAVISEGFRLMVPISFGFPKVVPPSGDTICGKFIPGGTNVYPNYHGMMRNKEVFGHDADIFRPERFLDDEHKAAYMRKVTDLAFGAGRFMCLGKALALIEMNKIFVELLRNFDIQTASPERPWQRTGYTTWIIDNFLTRVTEDTTMR</sequence>
<name>A0ACC1P9D0_9PEZI</name>
<protein>
    <submittedName>
        <fullName evidence="1">Uncharacterized protein</fullName>
    </submittedName>
</protein>
<dbReference type="Proteomes" id="UP001143856">
    <property type="component" value="Unassembled WGS sequence"/>
</dbReference>
<evidence type="ECO:0000313" key="1">
    <source>
        <dbReference type="EMBL" id="KAJ2987678.1"/>
    </source>
</evidence>
<accession>A0ACC1P9D0</accession>
<dbReference type="EMBL" id="JAPDGR010000754">
    <property type="protein sequence ID" value="KAJ2987678.1"/>
    <property type="molecule type" value="Genomic_DNA"/>
</dbReference>